<evidence type="ECO:0000313" key="3">
    <source>
        <dbReference type="Proteomes" id="UP000050326"/>
    </source>
</evidence>
<gene>
    <name evidence="2" type="ORF">OXPF_33830</name>
</gene>
<dbReference type="AlphaFoldDB" id="A0A0P8Y8S0"/>
<feature type="domain" description="Stress-response A/B barrel" evidence="1">
    <location>
        <begin position="2"/>
        <end position="98"/>
    </location>
</feature>
<proteinExistence type="predicted"/>
<dbReference type="OrthoDB" id="9808130at2"/>
<dbReference type="SUPFAM" id="SSF54909">
    <property type="entry name" value="Dimeric alpha+beta barrel"/>
    <property type="match status" value="1"/>
</dbReference>
<evidence type="ECO:0000259" key="1">
    <source>
        <dbReference type="PROSITE" id="PS51502"/>
    </source>
</evidence>
<dbReference type="EMBL" id="LKET01000043">
    <property type="protein sequence ID" value="KPU43133.1"/>
    <property type="molecule type" value="Genomic_DNA"/>
</dbReference>
<organism evidence="2 3">
    <name type="scientific">Oxobacter pfennigii</name>
    <dbReference type="NCBI Taxonomy" id="36849"/>
    <lineage>
        <taxon>Bacteria</taxon>
        <taxon>Bacillati</taxon>
        <taxon>Bacillota</taxon>
        <taxon>Clostridia</taxon>
        <taxon>Eubacteriales</taxon>
        <taxon>Clostridiaceae</taxon>
        <taxon>Oxobacter</taxon>
    </lineage>
</organism>
<protein>
    <submittedName>
        <fullName evidence="2">Stress responsive A/B barrel domain protein</fullName>
    </submittedName>
</protein>
<dbReference type="PROSITE" id="PS51502">
    <property type="entry name" value="S_R_A_B_BARREL"/>
    <property type="match status" value="1"/>
</dbReference>
<dbReference type="InterPro" id="IPR013097">
    <property type="entry name" value="Dabb"/>
</dbReference>
<dbReference type="STRING" id="36849.OXPF_33830"/>
<dbReference type="Proteomes" id="UP000050326">
    <property type="component" value="Unassembled WGS sequence"/>
</dbReference>
<dbReference type="SMART" id="SM00886">
    <property type="entry name" value="Dabb"/>
    <property type="match status" value="1"/>
</dbReference>
<dbReference type="InterPro" id="IPR011008">
    <property type="entry name" value="Dimeric_a/b-barrel"/>
</dbReference>
<dbReference type="RefSeq" id="WP_054876375.1">
    <property type="nucleotide sequence ID" value="NZ_LKET01000043.1"/>
</dbReference>
<dbReference type="Pfam" id="PF07876">
    <property type="entry name" value="Dabb"/>
    <property type="match status" value="1"/>
</dbReference>
<evidence type="ECO:0000313" key="2">
    <source>
        <dbReference type="EMBL" id="KPU43133.1"/>
    </source>
</evidence>
<dbReference type="Gene3D" id="3.30.70.100">
    <property type="match status" value="1"/>
</dbReference>
<accession>A0A0P8Y8S0</accession>
<name>A0A0P8Y8S0_9CLOT</name>
<reference evidence="2 3" key="1">
    <citation type="submission" date="2015-09" db="EMBL/GenBank/DDBJ databases">
        <title>Genome sequence of Oxobacter pfennigii DSM 3222.</title>
        <authorList>
            <person name="Poehlein A."/>
            <person name="Bengelsdorf F.R."/>
            <person name="Schiel-Bengelsdorf B."/>
            <person name="Duerre P."/>
            <person name="Daniel R."/>
        </authorList>
    </citation>
    <scope>NUCLEOTIDE SEQUENCE [LARGE SCALE GENOMIC DNA]</scope>
    <source>
        <strain evidence="2 3">DSM 3222</strain>
    </source>
</reference>
<dbReference type="PANTHER" id="PTHR37832:SF1">
    <property type="entry name" value="STRESS-RESPONSE A_B BARREL DOMAIN-CONTAINING PROTEIN"/>
    <property type="match status" value="1"/>
</dbReference>
<comment type="caution">
    <text evidence="2">The sequence shown here is derived from an EMBL/GenBank/DDBJ whole genome shotgun (WGS) entry which is preliminary data.</text>
</comment>
<dbReference type="PANTHER" id="PTHR37832">
    <property type="entry name" value="BLL2683 PROTEIN"/>
    <property type="match status" value="1"/>
</dbReference>
<sequence>MIKHIVMWTLKDFAEGRSKKENAEIVKMSLEGLKDKIKEIKFIEVGINFSESESAFDIALYSEFETIEDLNVYQAHPEHIKAGEFVNKVRDKRISADYEI</sequence>
<keyword evidence="3" id="KW-1185">Reference proteome</keyword>